<dbReference type="SMART" id="SM00710">
    <property type="entry name" value="PbH1"/>
    <property type="match status" value="6"/>
</dbReference>
<gene>
    <name evidence="2" type="ORF">AVDCRST_MAG91-2062</name>
</gene>
<dbReference type="InterPro" id="IPR006626">
    <property type="entry name" value="PbH1"/>
</dbReference>
<dbReference type="AlphaFoldDB" id="A0A6J4TBD3"/>
<dbReference type="InterPro" id="IPR012334">
    <property type="entry name" value="Pectin_lyas_fold"/>
</dbReference>
<dbReference type="Gene3D" id="2.160.20.10">
    <property type="entry name" value="Single-stranded right-handed beta-helix, Pectin lyase-like"/>
    <property type="match status" value="1"/>
</dbReference>
<keyword evidence="1" id="KW-0732">Signal</keyword>
<sequence length="493" mass="51962">MSAYQISRRIVLFGMLPAACGLAAPPDRKGSATGEAASGRAEPDAPVIVGEVFDVTRFGASPEASAAVNTAAFAAASAALNRAGGGTLVVPPGVYRVGVQRLSGAAGRGGAHRPDDVIRIEGCRDPVAILGRGATLRAVDGMRFGTFDPATGRRHDPPMPFTDYNYSSTAPIMILVRKCSGAVRIEGFTLDGNAEGYVLGGDFGDTGRQLAGDGILCEANTGGVVICDVRTHDHGRDGIMFVHHGLTSGSPRYPVTLTDVVCDRNGRQGLSWVGGTELTATRCRFSRTGRGRVMSAPAAGVDIEAEDSVCRNGRFVQCRFVDNGGCGLVAEAGDNADMVFERCEFIGTTNWSAWPRMPDFVFRDCLFVGSIVNCFADPSGRRATKFIDCRFHGDTALSPTGKVYGEFLMDLGGGAAGVLMRRCDFRAVSPAIALGWTNPELTFEDCRFHQAGPSPSHPRGVFTGVNRIDSAGPVGLDGSRFLGRVILNGRTLG</sequence>
<evidence type="ECO:0000313" key="2">
    <source>
        <dbReference type="EMBL" id="CAA9518545.1"/>
    </source>
</evidence>
<feature type="signal peptide" evidence="1">
    <location>
        <begin position="1"/>
        <end position="23"/>
    </location>
</feature>
<evidence type="ECO:0008006" key="3">
    <source>
        <dbReference type="Google" id="ProtNLM"/>
    </source>
</evidence>
<evidence type="ECO:0000256" key="1">
    <source>
        <dbReference type="SAM" id="SignalP"/>
    </source>
</evidence>
<dbReference type="InterPro" id="IPR011050">
    <property type="entry name" value="Pectin_lyase_fold/virulence"/>
</dbReference>
<organism evidence="2">
    <name type="scientific">uncultured Sphingomonadaceae bacterium</name>
    <dbReference type="NCBI Taxonomy" id="169976"/>
    <lineage>
        <taxon>Bacteria</taxon>
        <taxon>Pseudomonadati</taxon>
        <taxon>Pseudomonadota</taxon>
        <taxon>Alphaproteobacteria</taxon>
        <taxon>Sphingomonadales</taxon>
        <taxon>Sphingomonadaceae</taxon>
        <taxon>environmental samples</taxon>
    </lineage>
</organism>
<dbReference type="SUPFAM" id="SSF51126">
    <property type="entry name" value="Pectin lyase-like"/>
    <property type="match status" value="1"/>
</dbReference>
<dbReference type="EMBL" id="CADCVX010000380">
    <property type="protein sequence ID" value="CAA9518545.1"/>
    <property type="molecule type" value="Genomic_DNA"/>
</dbReference>
<reference evidence="2" key="1">
    <citation type="submission" date="2020-02" db="EMBL/GenBank/DDBJ databases">
        <authorList>
            <person name="Meier V. D."/>
        </authorList>
    </citation>
    <scope>NUCLEOTIDE SEQUENCE</scope>
    <source>
        <strain evidence="2">AVDCRST_MAG91</strain>
    </source>
</reference>
<protein>
    <recommendedName>
        <fullName evidence="3">Right handed beta helix domain-containing protein</fullName>
    </recommendedName>
</protein>
<proteinExistence type="predicted"/>
<accession>A0A6J4TBD3</accession>
<name>A0A6J4TBD3_9SPHN</name>
<feature type="chain" id="PRO_5026795638" description="Right handed beta helix domain-containing protein" evidence="1">
    <location>
        <begin position="24"/>
        <end position="493"/>
    </location>
</feature>